<reference evidence="2 3" key="1">
    <citation type="journal article" date="2011" name="PLoS Genet.">
        <title>Comparative genomic analysis of human fungal pathogens causing paracoccidioidomycosis.</title>
        <authorList>
            <person name="Desjardins C.A."/>
            <person name="Champion M.D."/>
            <person name="Holder J.W."/>
            <person name="Muszewska A."/>
            <person name="Goldberg J."/>
            <person name="Bailao A.M."/>
            <person name="Brigido M.M."/>
            <person name="Ferreira M.E."/>
            <person name="Garcia A.M."/>
            <person name="Grynberg M."/>
            <person name="Gujja S."/>
            <person name="Heiman D.I."/>
            <person name="Henn M.R."/>
            <person name="Kodira C.D."/>
            <person name="Leon-Narvaez H."/>
            <person name="Longo L.V."/>
            <person name="Ma L.J."/>
            <person name="Malavazi I."/>
            <person name="Matsuo A.L."/>
            <person name="Morais F.V."/>
            <person name="Pereira M."/>
            <person name="Rodriguez-Brito S."/>
            <person name="Sakthikumar S."/>
            <person name="Salem-Izacc S.M."/>
            <person name="Sykes S.M."/>
            <person name="Teixeira M.M."/>
            <person name="Vallejo M.C."/>
            <person name="Walter M.E."/>
            <person name="Yandava C."/>
            <person name="Young S."/>
            <person name="Zeng Q."/>
            <person name="Zucker J."/>
            <person name="Felipe M.S."/>
            <person name="Goldman G.H."/>
            <person name="Haas B.J."/>
            <person name="McEwen J.G."/>
            <person name="Nino-Vega G."/>
            <person name="Puccia R."/>
            <person name="San-Blas G."/>
            <person name="Soares C.M."/>
            <person name="Birren B.W."/>
            <person name="Cuomo C.A."/>
        </authorList>
    </citation>
    <scope>NUCLEOTIDE SEQUENCE [LARGE SCALE GENOMIC DNA]</scope>
    <source>
        <strain evidence="3">ATCC MYA-826 / Pb01</strain>
    </source>
</reference>
<accession>C1GZC8</accession>
<dbReference type="GeneID" id="9097479"/>
<protein>
    <submittedName>
        <fullName evidence="2">Uncharacterized protein</fullName>
    </submittedName>
</protein>
<evidence type="ECO:0000313" key="3">
    <source>
        <dbReference type="Proteomes" id="UP000002059"/>
    </source>
</evidence>
<organism evidence="2 3">
    <name type="scientific">Paracoccidioides lutzii (strain ATCC MYA-826 / Pb01)</name>
    <name type="common">Paracoccidioides brasiliensis</name>
    <dbReference type="NCBI Taxonomy" id="502779"/>
    <lineage>
        <taxon>Eukaryota</taxon>
        <taxon>Fungi</taxon>
        <taxon>Dikarya</taxon>
        <taxon>Ascomycota</taxon>
        <taxon>Pezizomycotina</taxon>
        <taxon>Eurotiomycetes</taxon>
        <taxon>Eurotiomycetidae</taxon>
        <taxon>Onygenales</taxon>
        <taxon>Ajellomycetaceae</taxon>
        <taxon>Paracoccidioides</taxon>
    </lineage>
</organism>
<dbReference type="Proteomes" id="UP000002059">
    <property type="component" value="Partially assembled WGS sequence"/>
</dbReference>
<feature type="compositionally biased region" description="Basic residues" evidence="1">
    <location>
        <begin position="7"/>
        <end position="23"/>
    </location>
</feature>
<sequence length="90" mass="9774">MNGAGREKKHGKEVKGGIAKRGKQMSCKIEEKHGDASSRSWKMISPQQGEVNQGSQSSPGARVVNMGESGDVDVDDDDDDDDGRNSRTRR</sequence>
<dbReference type="EMBL" id="KN294000">
    <property type="protein sequence ID" value="EEH41951.1"/>
    <property type="molecule type" value="Genomic_DNA"/>
</dbReference>
<proteinExistence type="predicted"/>
<feature type="region of interest" description="Disordered" evidence="1">
    <location>
        <begin position="1"/>
        <end position="90"/>
    </location>
</feature>
<dbReference type="HOGENOM" id="CLU_2441467_0_0_1"/>
<evidence type="ECO:0000256" key="1">
    <source>
        <dbReference type="SAM" id="MobiDB-lite"/>
    </source>
</evidence>
<keyword evidence="3" id="KW-1185">Reference proteome</keyword>
<feature type="compositionally biased region" description="Polar residues" evidence="1">
    <location>
        <begin position="37"/>
        <end position="59"/>
    </location>
</feature>
<feature type="compositionally biased region" description="Acidic residues" evidence="1">
    <location>
        <begin position="70"/>
        <end position="82"/>
    </location>
</feature>
<dbReference type="AlphaFoldDB" id="C1GZC8"/>
<name>C1GZC8_PARBA</name>
<dbReference type="KEGG" id="pbl:PAAG_03872"/>
<dbReference type="VEuPathDB" id="FungiDB:PAAG_03872"/>
<evidence type="ECO:0000313" key="2">
    <source>
        <dbReference type="EMBL" id="EEH41951.1"/>
    </source>
</evidence>
<gene>
    <name evidence="2" type="ORF">PAAG_03872</name>
</gene>
<dbReference type="RefSeq" id="XP_002794279.1">
    <property type="nucleotide sequence ID" value="XM_002794233.1"/>
</dbReference>